<dbReference type="PANTHER" id="PTHR31469">
    <property type="entry name" value="OS07G0633600 PROTEIN"/>
    <property type="match status" value="1"/>
</dbReference>
<dbReference type="EMBL" id="JAXQNO010000010">
    <property type="protein sequence ID" value="KAK4790005.1"/>
    <property type="molecule type" value="Genomic_DNA"/>
</dbReference>
<dbReference type="GO" id="GO:0004672">
    <property type="term" value="F:protein kinase activity"/>
    <property type="evidence" value="ECO:0007669"/>
    <property type="project" value="InterPro"/>
</dbReference>
<dbReference type="GO" id="GO:0005524">
    <property type="term" value="F:ATP binding"/>
    <property type="evidence" value="ECO:0007669"/>
    <property type="project" value="InterPro"/>
</dbReference>
<dbReference type="PROSITE" id="PS50011">
    <property type="entry name" value="PROTEIN_KINASE_DOM"/>
    <property type="match status" value="1"/>
</dbReference>
<sequence length="396" mass="44320">MGLCHGKPSDISKDYPEDLSAFDKNGAFSDPNQPHNSKNKSTSFPFPSPSPEPLQELRLNDIVGSAYYVAPEGTEADMWSIGVIVYILLCGNRPFWVRTGSGIFRAVLKADPSFDDSPRPSLSPEATDFVRRLLNKDYRKRMTAAQALSHPWLASHPDVKIPLDMIIYRQVKVYLCSSSLRKSALCASEIVARYGRPKHQHTLHDKYLYWGNRIDCPGKHCDSCEGLGHQESSLRCALEEAMFLKRTFVMPSRMCINPIHNKKGILHQSAKDTSEEGWAASSCGMDSLYDIDLISDTVPVLLDDSKTWYRVLLTAMKLGSRGVAHVSGVSRNALIENDEYSNLLLINRTASPLSWFMECKNRNNRSAIMLPYKFLPSMAAKPLRDAANKVCNCLIA</sequence>
<keyword evidence="4" id="KW-1185">Reference proteome</keyword>
<evidence type="ECO:0000313" key="3">
    <source>
        <dbReference type="EMBL" id="KAK4790005.1"/>
    </source>
</evidence>
<name>A0AAN7LPT3_TRANT</name>
<evidence type="ECO:0000259" key="2">
    <source>
        <dbReference type="PROSITE" id="PS50011"/>
    </source>
</evidence>
<comment type="caution">
    <text evidence="3">The sequence shown here is derived from an EMBL/GenBank/DDBJ whole genome shotgun (WGS) entry which is preliminary data.</text>
</comment>
<dbReference type="GO" id="GO:0005794">
    <property type="term" value="C:Golgi apparatus"/>
    <property type="evidence" value="ECO:0007669"/>
    <property type="project" value="TreeGrafter"/>
</dbReference>
<accession>A0AAN7LPT3</accession>
<dbReference type="InterPro" id="IPR011009">
    <property type="entry name" value="Kinase-like_dom_sf"/>
</dbReference>
<gene>
    <name evidence="3" type="ORF">SAY86_017309</name>
</gene>
<dbReference type="SUPFAM" id="SSF56112">
    <property type="entry name" value="Protein kinase-like (PK-like)"/>
    <property type="match status" value="1"/>
</dbReference>
<dbReference type="Gene3D" id="1.10.510.10">
    <property type="entry name" value="Transferase(Phosphotransferase) domain 1"/>
    <property type="match status" value="1"/>
</dbReference>
<dbReference type="Pfam" id="PF00069">
    <property type="entry name" value="Pkinase"/>
    <property type="match status" value="1"/>
</dbReference>
<feature type="domain" description="Protein kinase" evidence="2">
    <location>
        <begin position="1"/>
        <end position="153"/>
    </location>
</feature>
<reference evidence="3 4" key="1">
    <citation type="journal article" date="2023" name="Hortic Res">
        <title>Pangenome of water caltrop reveals structural variations and asymmetric subgenome divergence after allopolyploidization.</title>
        <authorList>
            <person name="Zhang X."/>
            <person name="Chen Y."/>
            <person name="Wang L."/>
            <person name="Yuan Y."/>
            <person name="Fang M."/>
            <person name="Shi L."/>
            <person name="Lu R."/>
            <person name="Comes H.P."/>
            <person name="Ma Y."/>
            <person name="Chen Y."/>
            <person name="Huang G."/>
            <person name="Zhou Y."/>
            <person name="Zheng Z."/>
            <person name="Qiu Y."/>
        </authorList>
    </citation>
    <scope>NUCLEOTIDE SEQUENCE [LARGE SCALE GENOMIC DNA]</scope>
    <source>
        <strain evidence="3">F231</strain>
    </source>
</reference>
<feature type="region of interest" description="Disordered" evidence="1">
    <location>
        <begin position="1"/>
        <end position="51"/>
    </location>
</feature>
<dbReference type="AlphaFoldDB" id="A0AAN7LPT3"/>
<dbReference type="Proteomes" id="UP001346149">
    <property type="component" value="Unassembled WGS sequence"/>
</dbReference>
<proteinExistence type="predicted"/>
<dbReference type="SMART" id="SM00220">
    <property type="entry name" value="S_TKc"/>
    <property type="match status" value="1"/>
</dbReference>
<dbReference type="InterPro" id="IPR000719">
    <property type="entry name" value="Prot_kinase_dom"/>
</dbReference>
<evidence type="ECO:0000313" key="4">
    <source>
        <dbReference type="Proteomes" id="UP001346149"/>
    </source>
</evidence>
<organism evidence="3 4">
    <name type="scientific">Trapa natans</name>
    <name type="common">Water chestnut</name>
    <dbReference type="NCBI Taxonomy" id="22666"/>
    <lineage>
        <taxon>Eukaryota</taxon>
        <taxon>Viridiplantae</taxon>
        <taxon>Streptophyta</taxon>
        <taxon>Embryophyta</taxon>
        <taxon>Tracheophyta</taxon>
        <taxon>Spermatophyta</taxon>
        <taxon>Magnoliopsida</taxon>
        <taxon>eudicotyledons</taxon>
        <taxon>Gunneridae</taxon>
        <taxon>Pentapetalae</taxon>
        <taxon>rosids</taxon>
        <taxon>malvids</taxon>
        <taxon>Myrtales</taxon>
        <taxon>Lythraceae</taxon>
        <taxon>Trapa</taxon>
    </lineage>
</organism>
<protein>
    <recommendedName>
        <fullName evidence="2">Protein kinase domain-containing protein</fullName>
    </recommendedName>
</protein>
<evidence type="ECO:0000256" key="1">
    <source>
        <dbReference type="SAM" id="MobiDB-lite"/>
    </source>
</evidence>
<feature type="compositionally biased region" description="Basic and acidic residues" evidence="1">
    <location>
        <begin position="7"/>
        <end position="16"/>
    </location>
</feature>
<dbReference type="PANTHER" id="PTHR31469:SF8">
    <property type="entry name" value="OS07G0641000 PROTEIN"/>
    <property type="match status" value="1"/>
</dbReference>